<proteinExistence type="predicted"/>
<reference evidence="1 2" key="1">
    <citation type="submission" date="2012-04" db="EMBL/GenBank/DDBJ databases">
        <title>The Genome Sequence of Saprolegnia declina VS20.</title>
        <authorList>
            <consortium name="The Broad Institute Genome Sequencing Platform"/>
            <person name="Russ C."/>
            <person name="Nusbaum C."/>
            <person name="Tyler B."/>
            <person name="van West P."/>
            <person name="Dieguez-Uribeondo J."/>
            <person name="de Bruijn I."/>
            <person name="Tripathy S."/>
            <person name="Jiang R."/>
            <person name="Young S.K."/>
            <person name="Zeng Q."/>
            <person name="Gargeya S."/>
            <person name="Fitzgerald M."/>
            <person name="Haas B."/>
            <person name="Abouelleil A."/>
            <person name="Alvarado L."/>
            <person name="Arachchi H.M."/>
            <person name="Berlin A."/>
            <person name="Chapman S.B."/>
            <person name="Goldberg J."/>
            <person name="Griggs A."/>
            <person name="Gujja S."/>
            <person name="Hansen M."/>
            <person name="Howarth C."/>
            <person name="Imamovic A."/>
            <person name="Larimer J."/>
            <person name="McCowen C."/>
            <person name="Montmayeur A."/>
            <person name="Murphy C."/>
            <person name="Neiman D."/>
            <person name="Pearson M."/>
            <person name="Priest M."/>
            <person name="Roberts A."/>
            <person name="Saif S."/>
            <person name="Shea T."/>
            <person name="Sisk P."/>
            <person name="Sykes S."/>
            <person name="Wortman J."/>
            <person name="Nusbaum C."/>
            <person name="Birren B."/>
        </authorList>
    </citation>
    <scope>NUCLEOTIDE SEQUENCE [LARGE SCALE GENOMIC DNA]</scope>
    <source>
        <strain evidence="1 2">VS20</strain>
    </source>
</reference>
<gene>
    <name evidence="1" type="ORF">SDRG_05582</name>
</gene>
<evidence type="ECO:0000313" key="2">
    <source>
        <dbReference type="Proteomes" id="UP000030762"/>
    </source>
</evidence>
<dbReference type="Proteomes" id="UP000030762">
    <property type="component" value="Unassembled WGS sequence"/>
</dbReference>
<dbReference type="OrthoDB" id="10387286at2759"/>
<dbReference type="AlphaFoldDB" id="T0QTM7"/>
<dbReference type="RefSeq" id="XP_008609527.1">
    <property type="nucleotide sequence ID" value="XM_008611305.1"/>
</dbReference>
<dbReference type="EMBL" id="JH767145">
    <property type="protein sequence ID" value="EQC37365.1"/>
    <property type="molecule type" value="Genomic_DNA"/>
</dbReference>
<name>T0QTM7_SAPDV</name>
<evidence type="ECO:0000313" key="1">
    <source>
        <dbReference type="EMBL" id="EQC37365.1"/>
    </source>
</evidence>
<accession>T0QTM7</accession>
<organism evidence="1 2">
    <name type="scientific">Saprolegnia diclina (strain VS20)</name>
    <dbReference type="NCBI Taxonomy" id="1156394"/>
    <lineage>
        <taxon>Eukaryota</taxon>
        <taxon>Sar</taxon>
        <taxon>Stramenopiles</taxon>
        <taxon>Oomycota</taxon>
        <taxon>Saprolegniomycetes</taxon>
        <taxon>Saprolegniales</taxon>
        <taxon>Saprolegniaceae</taxon>
        <taxon>Saprolegnia</taxon>
    </lineage>
</organism>
<keyword evidence="2" id="KW-1185">Reference proteome</keyword>
<dbReference type="VEuPathDB" id="FungiDB:SDRG_05582"/>
<dbReference type="InParanoid" id="T0QTM7"/>
<protein>
    <submittedName>
        <fullName evidence="1">Uncharacterized protein</fullName>
    </submittedName>
</protein>
<dbReference type="GeneID" id="19946309"/>
<sequence>MASFASTVLGLPPIAALVFSYQHGVYACVRHRFVEFATAVGFDAATDGRYHLCRHVQSRLDHPLRSVSTLSVRELFLFSENDRDIRFVLHLAIYEGDAAAVARILACADDLFSENAIDMAIFYHLSEIAAHLLSHRATVLQHGRTVHRHGWRHELPALVAKRNARAALKLLSAYYATPFGEHWAVDAIIAAVKNVCLDSVRYLYEAHPETKCARVLAAVVGTPAVVAALEPDGSPLSAVDEAAANGYDDDNVRSRLRGGRTEIDHLEHVAFDLDR</sequence>